<proteinExistence type="predicted"/>
<dbReference type="AlphaFoldDB" id="A0A517ZEF9"/>
<reference evidence="1 2" key="1">
    <citation type="submission" date="2019-02" db="EMBL/GenBank/DDBJ databases">
        <title>Deep-cultivation of Planctomycetes and their phenomic and genomic characterization uncovers novel biology.</title>
        <authorList>
            <person name="Wiegand S."/>
            <person name="Jogler M."/>
            <person name="Boedeker C."/>
            <person name="Pinto D."/>
            <person name="Vollmers J."/>
            <person name="Rivas-Marin E."/>
            <person name="Kohn T."/>
            <person name="Peeters S.H."/>
            <person name="Heuer A."/>
            <person name="Rast P."/>
            <person name="Oberbeckmann S."/>
            <person name="Bunk B."/>
            <person name="Jeske O."/>
            <person name="Meyerdierks A."/>
            <person name="Storesund J.E."/>
            <person name="Kallscheuer N."/>
            <person name="Luecker S."/>
            <person name="Lage O.M."/>
            <person name="Pohl T."/>
            <person name="Merkel B.J."/>
            <person name="Hornburger P."/>
            <person name="Mueller R.-W."/>
            <person name="Bruemmer F."/>
            <person name="Labrenz M."/>
            <person name="Spormann A.M."/>
            <person name="Op den Camp H."/>
            <person name="Overmann J."/>
            <person name="Amann R."/>
            <person name="Jetten M.S.M."/>
            <person name="Mascher T."/>
            <person name="Medema M.H."/>
            <person name="Devos D.P."/>
            <person name="Kaster A.-K."/>
            <person name="Ovreas L."/>
            <person name="Rohde M."/>
            <person name="Galperin M.Y."/>
            <person name="Jogler C."/>
        </authorList>
    </citation>
    <scope>NUCLEOTIDE SEQUENCE [LARGE SCALE GENOMIC DNA]</scope>
    <source>
        <strain evidence="1 2">Mal4</strain>
    </source>
</reference>
<name>A0A517ZEF9_9PLAN</name>
<sequence length="72" mass="7548">MTADTTKARFRKAVLAVGNAQAGTSGVDLDALQATFREALLLFGSQTADNLAGVDQIVSRSDAALFTIRMTS</sequence>
<dbReference type="RefSeq" id="WP_145372095.1">
    <property type="nucleotide sequence ID" value="NZ_CP036275.1"/>
</dbReference>
<dbReference type="EMBL" id="CP036275">
    <property type="protein sequence ID" value="QDU40848.1"/>
    <property type="molecule type" value="Genomic_DNA"/>
</dbReference>
<protein>
    <submittedName>
        <fullName evidence="1">Uncharacterized protein</fullName>
    </submittedName>
</protein>
<dbReference type="Proteomes" id="UP000320496">
    <property type="component" value="Chromosome"/>
</dbReference>
<gene>
    <name evidence="1" type="ORF">Mal4_52110</name>
</gene>
<accession>A0A517ZEF9</accession>
<evidence type="ECO:0000313" key="1">
    <source>
        <dbReference type="EMBL" id="QDU40848.1"/>
    </source>
</evidence>
<evidence type="ECO:0000313" key="2">
    <source>
        <dbReference type="Proteomes" id="UP000320496"/>
    </source>
</evidence>
<dbReference type="KEGG" id="mri:Mal4_52110"/>
<organism evidence="1 2">
    <name type="scientific">Maioricimonas rarisocia</name>
    <dbReference type="NCBI Taxonomy" id="2528026"/>
    <lineage>
        <taxon>Bacteria</taxon>
        <taxon>Pseudomonadati</taxon>
        <taxon>Planctomycetota</taxon>
        <taxon>Planctomycetia</taxon>
        <taxon>Planctomycetales</taxon>
        <taxon>Planctomycetaceae</taxon>
        <taxon>Maioricimonas</taxon>
    </lineage>
</organism>
<keyword evidence="2" id="KW-1185">Reference proteome</keyword>